<dbReference type="KEGG" id="rga:RGR602_PB00333"/>
<gene>
    <name evidence="1" type="ORF">RGR602_PB00333</name>
</gene>
<evidence type="ECO:0000313" key="1">
    <source>
        <dbReference type="EMBL" id="AJD43867.1"/>
    </source>
</evidence>
<organism evidence="1 2">
    <name type="scientific">Rhizobium gallicum bv. gallicum R602sp</name>
    <dbReference type="NCBI Taxonomy" id="1041138"/>
    <lineage>
        <taxon>Bacteria</taxon>
        <taxon>Pseudomonadati</taxon>
        <taxon>Pseudomonadota</taxon>
        <taxon>Alphaproteobacteria</taxon>
        <taxon>Hyphomicrobiales</taxon>
        <taxon>Rhizobiaceae</taxon>
        <taxon>Rhizobium/Agrobacterium group</taxon>
        <taxon>Rhizobium</taxon>
    </lineage>
</organism>
<evidence type="ECO:0000313" key="2">
    <source>
        <dbReference type="Proteomes" id="UP000031368"/>
    </source>
</evidence>
<dbReference type="HOGENOM" id="CLU_3065459_0_0_5"/>
<keyword evidence="1" id="KW-0614">Plasmid</keyword>
<reference evidence="1 2" key="1">
    <citation type="submission" date="2013-11" db="EMBL/GenBank/DDBJ databases">
        <title>Complete genome sequence of Rhizobium gallicum bv. gallicum R602.</title>
        <authorList>
            <person name="Bustos P."/>
            <person name="Santamaria R.I."/>
            <person name="Lozano L."/>
            <person name="Acosta J.L."/>
            <person name="Ormeno-Orrillo E."/>
            <person name="Rogel M.A."/>
            <person name="Romero D."/>
            <person name="Cevallos M.A."/>
            <person name="Martinez-Romero E."/>
            <person name="Gonzalez V."/>
        </authorList>
    </citation>
    <scope>NUCLEOTIDE SEQUENCE [LARGE SCALE GENOMIC DNA]</scope>
    <source>
        <strain evidence="1 2">R602</strain>
        <plasmid evidence="1 2">pRgalR602b</plasmid>
    </source>
</reference>
<dbReference type="EMBL" id="CP006879">
    <property type="protein sequence ID" value="AJD43867.1"/>
    <property type="molecule type" value="Genomic_DNA"/>
</dbReference>
<keyword evidence="2" id="KW-1185">Reference proteome</keyword>
<dbReference type="AlphaFoldDB" id="A0A0B4XBE8"/>
<geneLocation type="plasmid" evidence="1 2">
    <name>pRgalR602b</name>
</geneLocation>
<sequence length="53" mass="5628">MAAACGLVRTSASVPMSLIIASNRLISSDCAVKQMSKIAAHVQCLRQKAAYFD</sequence>
<accession>A0A0B4XBE8</accession>
<dbReference type="Proteomes" id="UP000031368">
    <property type="component" value="Plasmid pRgalR602b"/>
</dbReference>
<name>A0A0B4XBE8_9HYPH</name>
<proteinExistence type="predicted"/>
<protein>
    <submittedName>
        <fullName evidence="1">Uncharacterized protein</fullName>
    </submittedName>
</protein>